<keyword evidence="1" id="KW-0934">Plastid</keyword>
<evidence type="ECO:0000313" key="1">
    <source>
        <dbReference type="EMBL" id="KAF5753214.1"/>
    </source>
</evidence>
<accession>A0A9K3DEK2</accession>
<keyword evidence="1" id="KW-0150">Chloroplast</keyword>
<gene>
    <name evidence="1" type="ORF">HanXRQr2_CPg0835941</name>
</gene>
<dbReference type="AlphaFoldDB" id="A0A9K3DEK2"/>
<sequence>MLSVPSFTDFMERRIDVLIGSVGTDGARTRNVRLDRAVLLPIELQSQGNKKRSSRNFGFLFILSYQVFIKNKSVLPSDSRLTNCWAELDLNQRRHIVNEFTVRPH</sequence>
<proteinExistence type="predicted"/>
<reference evidence="1" key="1">
    <citation type="journal article" date="2017" name="Nature">
        <title>The sunflower genome provides insights into oil metabolism, flowering and Asterid evolution.</title>
        <authorList>
            <person name="Badouin H."/>
            <person name="Gouzy J."/>
            <person name="Grassa C.J."/>
            <person name="Murat F."/>
            <person name="Staton S.E."/>
            <person name="Cottret L."/>
            <person name="Lelandais-Briere C."/>
            <person name="Owens G.L."/>
            <person name="Carrere S."/>
            <person name="Mayjonade B."/>
            <person name="Legrand L."/>
            <person name="Gill N."/>
            <person name="Kane N.C."/>
            <person name="Bowers J.E."/>
            <person name="Hubner S."/>
            <person name="Bellec A."/>
            <person name="Berard A."/>
            <person name="Berges H."/>
            <person name="Blanchet N."/>
            <person name="Boniface M.C."/>
            <person name="Brunel D."/>
            <person name="Catrice O."/>
            <person name="Chaidir N."/>
            <person name="Claudel C."/>
            <person name="Donnadieu C."/>
            <person name="Faraut T."/>
            <person name="Fievet G."/>
            <person name="Helmstetter N."/>
            <person name="King M."/>
            <person name="Knapp S.J."/>
            <person name="Lai Z."/>
            <person name="Le Paslier M.C."/>
            <person name="Lippi Y."/>
            <person name="Lorenzon L."/>
            <person name="Mandel J.R."/>
            <person name="Marage G."/>
            <person name="Marchand G."/>
            <person name="Marquand E."/>
            <person name="Bret-Mestries E."/>
            <person name="Morien E."/>
            <person name="Nambeesan S."/>
            <person name="Nguyen T."/>
            <person name="Pegot-Espagnet P."/>
            <person name="Pouilly N."/>
            <person name="Raftis F."/>
            <person name="Sallet E."/>
            <person name="Schiex T."/>
            <person name="Thomas J."/>
            <person name="Vandecasteele C."/>
            <person name="Vares D."/>
            <person name="Vear F."/>
            <person name="Vautrin S."/>
            <person name="Crespi M."/>
            <person name="Mangin B."/>
            <person name="Burke J.M."/>
            <person name="Salse J."/>
            <person name="Munos S."/>
            <person name="Vincourt P."/>
            <person name="Rieseberg L.H."/>
            <person name="Langlade N.B."/>
        </authorList>
    </citation>
    <scope>NUCLEOTIDE SEQUENCE</scope>
    <source>
        <tissue evidence="1">Leaves</tissue>
    </source>
</reference>
<comment type="caution">
    <text evidence="1">The sequence shown here is derived from an EMBL/GenBank/DDBJ whole genome shotgun (WGS) entry which is preliminary data.</text>
</comment>
<geneLocation type="chloroplast" evidence="1"/>
<protein>
    <submittedName>
        <fullName evidence="1">Uncharacterized protein</fullName>
    </submittedName>
</protein>
<reference evidence="1" key="2">
    <citation type="submission" date="2020-06" db="EMBL/GenBank/DDBJ databases">
        <title>Helianthus annuus Genome sequencing and assembly Release 2.</title>
        <authorList>
            <person name="Gouzy J."/>
            <person name="Langlade N."/>
            <person name="Munos S."/>
        </authorList>
    </citation>
    <scope>NUCLEOTIDE SEQUENCE</scope>
    <source>
        <tissue evidence="1">Leaves</tissue>
    </source>
</reference>
<name>A0A9K3DEK2_HELAN</name>
<dbReference type="EMBL" id="MNCJ02000333">
    <property type="protein sequence ID" value="KAF5753214.1"/>
    <property type="molecule type" value="Genomic_DNA"/>
</dbReference>
<keyword evidence="2" id="KW-1185">Reference proteome</keyword>
<evidence type="ECO:0000313" key="2">
    <source>
        <dbReference type="Proteomes" id="UP000215914"/>
    </source>
</evidence>
<dbReference type="Proteomes" id="UP000215914">
    <property type="component" value="Unassembled WGS sequence"/>
</dbReference>
<organism evidence="1 2">
    <name type="scientific">Helianthus annuus</name>
    <name type="common">Common sunflower</name>
    <dbReference type="NCBI Taxonomy" id="4232"/>
    <lineage>
        <taxon>Eukaryota</taxon>
        <taxon>Viridiplantae</taxon>
        <taxon>Streptophyta</taxon>
        <taxon>Embryophyta</taxon>
        <taxon>Tracheophyta</taxon>
        <taxon>Spermatophyta</taxon>
        <taxon>Magnoliopsida</taxon>
        <taxon>eudicotyledons</taxon>
        <taxon>Gunneridae</taxon>
        <taxon>Pentapetalae</taxon>
        <taxon>asterids</taxon>
        <taxon>campanulids</taxon>
        <taxon>Asterales</taxon>
        <taxon>Asteraceae</taxon>
        <taxon>Asteroideae</taxon>
        <taxon>Heliantheae alliance</taxon>
        <taxon>Heliantheae</taxon>
        <taxon>Helianthus</taxon>
    </lineage>
</organism>